<dbReference type="VEuPathDB" id="FungiDB:ACJ73_05400"/>
<keyword evidence="2" id="KW-1185">Reference proteome</keyword>
<organism evidence="1 2">
    <name type="scientific">Blastomyces percursus</name>
    <dbReference type="NCBI Taxonomy" id="1658174"/>
    <lineage>
        <taxon>Eukaryota</taxon>
        <taxon>Fungi</taxon>
        <taxon>Dikarya</taxon>
        <taxon>Ascomycota</taxon>
        <taxon>Pezizomycotina</taxon>
        <taxon>Eurotiomycetes</taxon>
        <taxon>Eurotiomycetidae</taxon>
        <taxon>Onygenales</taxon>
        <taxon>Ajellomycetaceae</taxon>
        <taxon>Blastomyces</taxon>
    </lineage>
</organism>
<sequence length="71" mass="7977">MADFRLAWLYHTACHPLPHHPLDPVGVANRFARDGKNPNLRYGSIITRTAGGALASEVERDLPRFTSARMY</sequence>
<proteinExistence type="predicted"/>
<gene>
    <name evidence="1" type="ORF">ACJ73_05400</name>
</gene>
<dbReference type="EMBL" id="LGTZ01000840">
    <property type="protein sequence ID" value="OJD23249.1"/>
    <property type="molecule type" value="Genomic_DNA"/>
</dbReference>
<evidence type="ECO:0000313" key="2">
    <source>
        <dbReference type="Proteomes" id="UP000242791"/>
    </source>
</evidence>
<dbReference type="AlphaFoldDB" id="A0A1J9Q3W7"/>
<reference evidence="1 2" key="1">
    <citation type="submission" date="2015-08" db="EMBL/GenBank/DDBJ databases">
        <title>Emmonsia species relationships and genome sequence.</title>
        <authorList>
            <person name="Cuomo C.A."/>
            <person name="Schwartz I.S."/>
            <person name="Kenyon C."/>
            <person name="De Hoog G.S."/>
            <person name="Govender N.P."/>
            <person name="Botha A."/>
            <person name="Moreno L."/>
            <person name="De Vries M."/>
            <person name="Munoz J.F."/>
            <person name="Stielow J.B."/>
        </authorList>
    </citation>
    <scope>NUCLEOTIDE SEQUENCE [LARGE SCALE GENOMIC DNA]</scope>
    <source>
        <strain evidence="1 2">EI222</strain>
    </source>
</reference>
<protein>
    <submittedName>
        <fullName evidence="1">Uncharacterized protein</fullName>
    </submittedName>
</protein>
<dbReference type="Proteomes" id="UP000242791">
    <property type="component" value="Unassembled WGS sequence"/>
</dbReference>
<accession>A0A1J9Q3W7</accession>
<name>A0A1J9Q3W7_9EURO</name>
<evidence type="ECO:0000313" key="1">
    <source>
        <dbReference type="EMBL" id="OJD23249.1"/>
    </source>
</evidence>
<feature type="non-terminal residue" evidence="1">
    <location>
        <position position="71"/>
    </location>
</feature>
<comment type="caution">
    <text evidence="1">The sequence shown here is derived from an EMBL/GenBank/DDBJ whole genome shotgun (WGS) entry which is preliminary data.</text>
</comment>